<comment type="caution">
    <text evidence="2">The sequence shown here is derived from an EMBL/GenBank/DDBJ whole genome shotgun (WGS) entry which is preliminary data.</text>
</comment>
<evidence type="ECO:0000256" key="1">
    <source>
        <dbReference type="SAM" id="MobiDB-lite"/>
    </source>
</evidence>
<dbReference type="GO" id="GO:0003714">
    <property type="term" value="F:transcription corepressor activity"/>
    <property type="evidence" value="ECO:0007669"/>
    <property type="project" value="InterPro"/>
</dbReference>
<dbReference type="GO" id="GO:0005783">
    <property type="term" value="C:endoplasmic reticulum"/>
    <property type="evidence" value="ECO:0007669"/>
    <property type="project" value="TreeGrafter"/>
</dbReference>
<dbReference type="AlphaFoldDB" id="A0A397SB98"/>
<accession>A0A397SB98</accession>
<evidence type="ECO:0000313" key="2">
    <source>
        <dbReference type="EMBL" id="RIA81555.1"/>
    </source>
</evidence>
<dbReference type="Pfam" id="PF08618">
    <property type="entry name" value="Opi1"/>
    <property type="match status" value="1"/>
</dbReference>
<proteinExistence type="predicted"/>
<dbReference type="GO" id="GO:0006357">
    <property type="term" value="P:regulation of transcription by RNA polymerase II"/>
    <property type="evidence" value="ECO:0007669"/>
    <property type="project" value="TreeGrafter"/>
</dbReference>
<feature type="region of interest" description="Disordered" evidence="1">
    <location>
        <begin position="221"/>
        <end position="282"/>
    </location>
</feature>
<reference evidence="2 3" key="1">
    <citation type="submission" date="2018-06" db="EMBL/GenBank/DDBJ databases">
        <title>Comparative genomics reveals the genomic features of Rhizophagus irregularis, R. cerebriforme, R. diaphanum and Gigaspora rosea, and their symbiotic lifestyle signature.</title>
        <authorList>
            <person name="Morin E."/>
            <person name="San Clemente H."/>
            <person name="Chen E.C.H."/>
            <person name="De La Providencia I."/>
            <person name="Hainaut M."/>
            <person name="Kuo A."/>
            <person name="Kohler A."/>
            <person name="Murat C."/>
            <person name="Tang N."/>
            <person name="Roy S."/>
            <person name="Loubradou J."/>
            <person name="Henrissat B."/>
            <person name="Grigoriev I.V."/>
            <person name="Corradi N."/>
            <person name="Roux C."/>
            <person name="Martin F.M."/>
        </authorList>
    </citation>
    <scope>NUCLEOTIDE SEQUENCE [LARGE SCALE GENOMIC DNA]</scope>
    <source>
        <strain evidence="2 3">DAOM 227022</strain>
    </source>
</reference>
<dbReference type="PANTHER" id="PTHR38406">
    <property type="entry name" value="TRANSCRIPTIONAL REPRESSOR OPI1"/>
    <property type="match status" value="1"/>
</dbReference>
<feature type="compositionally biased region" description="Low complexity" evidence="1">
    <location>
        <begin position="270"/>
        <end position="282"/>
    </location>
</feature>
<feature type="compositionally biased region" description="Basic and acidic residues" evidence="1">
    <location>
        <begin position="573"/>
        <end position="583"/>
    </location>
</feature>
<sequence>MYTQPQTTLPPITAIGNGVVDNYNPSSLTNGDMLQHHIKQEQDFEHSPSLPPIRTNNNNHSRMSINQLCNNTETDYPEEVKEVAEVLENMKSLPPIANISSSPQPQPLEPRTNPEPSQLPNSPSAETGFMSRLGEISIVKRTIDVYEQGKANSPFIKMVESSVSRFSKPVIEQLAIVDQYARGLNKNEKIIEDGVYGPLVNDNEGDKYGIKKDDALLQSESELRKRRVMGSEISRSSSPSYRNPSRPHRTSQSSGSSNSTSYAPYTYPNSTVSTTTSDSSKATRSRWQQMVIGTGAAVGAAGAAVSEESMKSLKYCLQWINYATHHIDAQIVVLKEFIVNLTNPSNRVVVHTSSTSTLASIKKEVIDTLRKVIEVVSKYAGACLPDQAKRNVRSFILNLPTRWASINHTEHSSSSSPISSPQLAPANGHPLNQTTDYARRLLSLATESLDMLRSVAGIFGETVGRAESLLESLKVVGFSSGATTATGNSQYDNVWSSQPNGSSNGYNIYSSSSTSSHSSSGSRSRRSSNSVRMNNHGPRKHSRPTPPVQPIEDDDDSIINGHDSDSSSDSEVESMRMEMDNAQKRALKNANAKSQQQHANGVSNGTKKRKKVGKKEHDRMDLSQ</sequence>
<organism evidence="2 3">
    <name type="scientific">Glomus cerebriforme</name>
    <dbReference type="NCBI Taxonomy" id="658196"/>
    <lineage>
        <taxon>Eukaryota</taxon>
        <taxon>Fungi</taxon>
        <taxon>Fungi incertae sedis</taxon>
        <taxon>Mucoromycota</taxon>
        <taxon>Glomeromycotina</taxon>
        <taxon>Glomeromycetes</taxon>
        <taxon>Glomerales</taxon>
        <taxon>Glomeraceae</taxon>
        <taxon>Glomus</taxon>
    </lineage>
</organism>
<dbReference type="GO" id="GO:0005634">
    <property type="term" value="C:nucleus"/>
    <property type="evidence" value="ECO:0007669"/>
    <property type="project" value="TreeGrafter"/>
</dbReference>
<dbReference type="GO" id="GO:0030968">
    <property type="term" value="P:endoplasmic reticulum unfolded protein response"/>
    <property type="evidence" value="ECO:0007669"/>
    <property type="project" value="TreeGrafter"/>
</dbReference>
<dbReference type="PANTHER" id="PTHR38406:SF1">
    <property type="entry name" value="TRANSCRIPTIONAL REPRESSOR OPI1"/>
    <property type="match status" value="1"/>
</dbReference>
<feature type="compositionally biased region" description="Polar residues" evidence="1">
    <location>
        <begin position="114"/>
        <end position="125"/>
    </location>
</feature>
<feature type="region of interest" description="Disordered" evidence="1">
    <location>
        <begin position="408"/>
        <end position="432"/>
    </location>
</feature>
<feature type="compositionally biased region" description="Low complexity" evidence="1">
    <location>
        <begin position="234"/>
        <end position="244"/>
    </location>
</feature>
<protein>
    <submittedName>
        <fullName evidence="2">Transcription factor Opi1-domain-containing protein</fullName>
    </submittedName>
</protein>
<gene>
    <name evidence="2" type="ORF">C1645_881548</name>
</gene>
<feature type="compositionally biased region" description="Low complexity" evidence="1">
    <location>
        <begin position="251"/>
        <end position="261"/>
    </location>
</feature>
<evidence type="ECO:0000313" key="3">
    <source>
        <dbReference type="Proteomes" id="UP000265703"/>
    </source>
</evidence>
<dbReference type="InterPro" id="IPR013927">
    <property type="entry name" value="TF_Opi1_Ccg-8"/>
</dbReference>
<feature type="compositionally biased region" description="Low complexity" evidence="1">
    <location>
        <begin position="412"/>
        <end position="421"/>
    </location>
</feature>
<dbReference type="EMBL" id="QKYT01000778">
    <property type="protein sequence ID" value="RIA81555.1"/>
    <property type="molecule type" value="Genomic_DNA"/>
</dbReference>
<keyword evidence="3" id="KW-1185">Reference proteome</keyword>
<feature type="compositionally biased region" description="Low complexity" evidence="1">
    <location>
        <begin position="506"/>
        <end position="530"/>
    </location>
</feature>
<feature type="region of interest" description="Disordered" evidence="1">
    <location>
        <begin position="506"/>
        <end position="624"/>
    </location>
</feature>
<dbReference type="Proteomes" id="UP000265703">
    <property type="component" value="Unassembled WGS sequence"/>
</dbReference>
<feature type="region of interest" description="Disordered" evidence="1">
    <location>
        <begin position="95"/>
        <end position="127"/>
    </location>
</feature>
<dbReference type="STRING" id="658196.A0A397SB98"/>
<feature type="compositionally biased region" description="Basic and acidic residues" evidence="1">
    <location>
        <begin position="615"/>
        <end position="624"/>
    </location>
</feature>
<name>A0A397SB98_9GLOM</name>
<dbReference type="OrthoDB" id="2441642at2759"/>
<feature type="compositionally biased region" description="Polar residues" evidence="1">
    <location>
        <begin position="591"/>
        <end position="605"/>
    </location>
</feature>
<dbReference type="GO" id="GO:0008654">
    <property type="term" value="P:phospholipid biosynthetic process"/>
    <property type="evidence" value="ECO:0007669"/>
    <property type="project" value="TreeGrafter"/>
</dbReference>